<dbReference type="InterPro" id="IPR032675">
    <property type="entry name" value="LRR_dom_sf"/>
</dbReference>
<evidence type="ECO:0000313" key="2">
    <source>
        <dbReference type="Proteomes" id="UP000008820"/>
    </source>
</evidence>
<dbReference type="AlphaFoldDB" id="A0A1S4EX06"/>
<dbReference type="OrthoDB" id="120976at2759"/>
<dbReference type="FunCoup" id="A0A1S4EX06">
    <property type="interactions" value="10"/>
</dbReference>
<dbReference type="GO" id="GO:0005096">
    <property type="term" value="F:GTPase activator activity"/>
    <property type="evidence" value="ECO:0007669"/>
    <property type="project" value="InterPro"/>
</dbReference>
<protein>
    <submittedName>
        <fullName evidence="1">Uncharacterized protein</fullName>
    </submittedName>
</protein>
<reference evidence="1 2" key="1">
    <citation type="submission" date="2017-06" db="EMBL/GenBank/DDBJ databases">
        <title>Aedes aegypti genome working group (AGWG) sequencing and assembly.</title>
        <authorList>
            <consortium name="Aedes aegypti Genome Working Group (AGWG)"/>
            <person name="Matthews B.J."/>
        </authorList>
    </citation>
    <scope>NUCLEOTIDE SEQUENCE [LARGE SCALE GENOMIC DNA]</scope>
    <source>
        <strain evidence="1 2">LVP_AGWG</strain>
    </source>
</reference>
<name>A0A1S4EX06_AEDAE</name>
<proteinExistence type="predicted"/>
<accession>A0A1S4EX06</accession>
<dbReference type="Proteomes" id="UP000008820">
    <property type="component" value="Chromosome 3"/>
</dbReference>
<dbReference type="InterPro" id="IPR027038">
    <property type="entry name" value="RanGap"/>
</dbReference>
<gene>
    <name evidence="1" type="primary">5566884</name>
</gene>
<dbReference type="GO" id="GO:0005634">
    <property type="term" value="C:nucleus"/>
    <property type="evidence" value="ECO:0007669"/>
    <property type="project" value="TreeGrafter"/>
</dbReference>
<dbReference type="GO" id="GO:0006913">
    <property type="term" value="P:nucleocytoplasmic transport"/>
    <property type="evidence" value="ECO:0007669"/>
    <property type="project" value="TreeGrafter"/>
</dbReference>
<dbReference type="PANTHER" id="PTHR24113">
    <property type="entry name" value="RAN GTPASE-ACTIVATING PROTEIN 1"/>
    <property type="match status" value="1"/>
</dbReference>
<reference evidence="1" key="2">
    <citation type="submission" date="2020-05" db="UniProtKB">
        <authorList>
            <consortium name="EnsemblMetazoa"/>
        </authorList>
    </citation>
    <scope>IDENTIFICATION</scope>
    <source>
        <strain evidence="1">LVP_AGWG</strain>
    </source>
</reference>
<dbReference type="GO" id="GO:0005829">
    <property type="term" value="C:cytosol"/>
    <property type="evidence" value="ECO:0007669"/>
    <property type="project" value="TreeGrafter"/>
</dbReference>
<dbReference type="Gene3D" id="3.80.10.10">
    <property type="entry name" value="Ribonuclease Inhibitor"/>
    <property type="match status" value="1"/>
</dbReference>
<organism evidence="1 2">
    <name type="scientific">Aedes aegypti</name>
    <name type="common">Yellowfever mosquito</name>
    <name type="synonym">Culex aegypti</name>
    <dbReference type="NCBI Taxonomy" id="7159"/>
    <lineage>
        <taxon>Eukaryota</taxon>
        <taxon>Metazoa</taxon>
        <taxon>Ecdysozoa</taxon>
        <taxon>Arthropoda</taxon>
        <taxon>Hexapoda</taxon>
        <taxon>Insecta</taxon>
        <taxon>Pterygota</taxon>
        <taxon>Neoptera</taxon>
        <taxon>Endopterygota</taxon>
        <taxon>Diptera</taxon>
        <taxon>Nematocera</taxon>
        <taxon>Culicoidea</taxon>
        <taxon>Culicidae</taxon>
        <taxon>Culicinae</taxon>
        <taxon>Aedini</taxon>
        <taxon>Aedes</taxon>
        <taxon>Stegomyia</taxon>
    </lineage>
</organism>
<dbReference type="VEuPathDB" id="VectorBase:AAEL000809"/>
<dbReference type="PANTHER" id="PTHR24113:SF15">
    <property type="entry name" value="NACHT DOMAIN-CONTAINING PROTEIN"/>
    <property type="match status" value="1"/>
</dbReference>
<dbReference type="InParanoid" id="A0A1S4EX06"/>
<dbReference type="GO" id="GO:0031267">
    <property type="term" value="F:small GTPase binding"/>
    <property type="evidence" value="ECO:0007669"/>
    <property type="project" value="TreeGrafter"/>
</dbReference>
<sequence>MKFPNTLDFNTYRAYFCSRHLSRDENRQVDSIHLEWDTCNPEPLKILCLNTIANNWLSIPFFRQIPLCEDRHFLLDLLDLNFPLENLCARIRSDAFWKRAFVNRWKNYYPVNVDGKPWIRVYLEQHIKETLEQMKPNDYEQESVQQLVDLCSLHVKELKLDQLQPSTNDNTDHIPLDVVLSNLRELRKVDITYDVKNAGHNFYLGCGSITEKDIKLMTHGIERCYELTEFRLHSTKLEPMMMRRLAAAMDKGCPNLTTIAFPHCRCGDVGIRAFFDALSPESLPNIKEVVLTNNFLSSESIVDLVHLIRRRPIEKLDLRLNPILSEGAICVFTMIFYLPLKDLNLSCCSIDEEIEEYLLMMLRFNQSVKFLDMSSNKLGPIMGEQLIRRVQENKTLQRFDLRNTEIPADVRAIVDELVMENRDPHSLSDW</sequence>
<dbReference type="EnsemblMetazoa" id="AAEL000809-RA">
    <property type="protein sequence ID" value="AAEL000809-PA"/>
    <property type="gene ID" value="AAEL000809"/>
</dbReference>
<keyword evidence="2" id="KW-1185">Reference proteome</keyword>
<dbReference type="GO" id="GO:0048471">
    <property type="term" value="C:perinuclear region of cytoplasm"/>
    <property type="evidence" value="ECO:0007669"/>
    <property type="project" value="TreeGrafter"/>
</dbReference>
<dbReference type="SUPFAM" id="SSF52047">
    <property type="entry name" value="RNI-like"/>
    <property type="match status" value="1"/>
</dbReference>
<evidence type="ECO:0000313" key="1">
    <source>
        <dbReference type="EnsemblMetazoa" id="AAEL000809-PA"/>
    </source>
</evidence>